<dbReference type="EMBL" id="JAUSZI010000002">
    <property type="protein sequence ID" value="MDQ1028161.1"/>
    <property type="molecule type" value="Genomic_DNA"/>
</dbReference>
<comment type="caution">
    <text evidence="2">The sequence shown here is derived from an EMBL/GenBank/DDBJ whole genome shotgun (WGS) entry which is preliminary data.</text>
</comment>
<reference evidence="2 3" key="1">
    <citation type="submission" date="2023-07" db="EMBL/GenBank/DDBJ databases">
        <title>Comparative genomics of wheat-associated soil bacteria to identify genetic determinants of phenazine resistance.</title>
        <authorList>
            <person name="Mouncey N."/>
        </authorList>
    </citation>
    <scope>NUCLEOTIDE SEQUENCE [LARGE SCALE GENOMIC DNA]</scope>
    <source>
        <strain evidence="2 3">V2I4</strain>
    </source>
</reference>
<dbReference type="Proteomes" id="UP001230328">
    <property type="component" value="Unassembled WGS sequence"/>
</dbReference>
<sequence length="291" mass="29806">MSRSVAPRSAPGGDWAQAAGSEGCSGVCVGNYEGIMNGASAKAFLPNFVGFPSLRGLHSSTVQAGGAPLAHTCAFTPPTPSTFLNAPQRPSTLLDTRPALLTRRRAPAGGEPRHTAKRPPGEESRRTLVVPDGPDTVPRPELSCPVSAASAASAPTAPAPAGRRPASAGRTATARRTPRRTAGAPARARTRAAGPPAVPGPARTPPAAARRGGHESNDDQYDEHRQDDAYDHGATLLPFPRSGPPWALLLASASVCVSVCSSCCFPVCASCVKGGCPRASRTKAELSNSRG</sequence>
<keyword evidence="3" id="KW-1185">Reference proteome</keyword>
<feature type="compositionally biased region" description="Basic and acidic residues" evidence="1">
    <location>
        <begin position="111"/>
        <end position="126"/>
    </location>
</feature>
<evidence type="ECO:0000313" key="2">
    <source>
        <dbReference type="EMBL" id="MDQ1028161.1"/>
    </source>
</evidence>
<feature type="compositionally biased region" description="Basic and acidic residues" evidence="1">
    <location>
        <begin position="212"/>
        <end position="225"/>
    </location>
</feature>
<protein>
    <submittedName>
        <fullName evidence="2">Uncharacterized protein</fullName>
    </submittedName>
</protein>
<evidence type="ECO:0000256" key="1">
    <source>
        <dbReference type="SAM" id="MobiDB-lite"/>
    </source>
</evidence>
<feature type="region of interest" description="Disordered" evidence="1">
    <location>
        <begin position="98"/>
        <end position="225"/>
    </location>
</feature>
<proteinExistence type="predicted"/>
<feature type="compositionally biased region" description="Low complexity" evidence="1">
    <location>
        <begin position="145"/>
        <end position="195"/>
    </location>
</feature>
<gene>
    <name evidence="2" type="ORF">QF035_005743</name>
</gene>
<accession>A0ABU0SX76</accession>
<evidence type="ECO:0000313" key="3">
    <source>
        <dbReference type="Proteomes" id="UP001230328"/>
    </source>
</evidence>
<organism evidence="2 3">
    <name type="scientific">Streptomyces umbrinus</name>
    <dbReference type="NCBI Taxonomy" id="67370"/>
    <lineage>
        <taxon>Bacteria</taxon>
        <taxon>Bacillati</taxon>
        <taxon>Actinomycetota</taxon>
        <taxon>Actinomycetes</taxon>
        <taxon>Kitasatosporales</taxon>
        <taxon>Streptomycetaceae</taxon>
        <taxon>Streptomyces</taxon>
        <taxon>Streptomyces phaeochromogenes group</taxon>
    </lineage>
</organism>
<feature type="region of interest" description="Disordered" evidence="1">
    <location>
        <begin position="1"/>
        <end position="21"/>
    </location>
</feature>
<name>A0ABU0SX76_9ACTN</name>